<organism evidence="2 3">
    <name type="scientific">Ancylostoma ceylanicum</name>
    <dbReference type="NCBI Taxonomy" id="53326"/>
    <lineage>
        <taxon>Eukaryota</taxon>
        <taxon>Metazoa</taxon>
        <taxon>Ecdysozoa</taxon>
        <taxon>Nematoda</taxon>
        <taxon>Chromadorea</taxon>
        <taxon>Rhabditida</taxon>
        <taxon>Rhabditina</taxon>
        <taxon>Rhabditomorpha</taxon>
        <taxon>Strongyloidea</taxon>
        <taxon>Ancylostomatidae</taxon>
        <taxon>Ancylostomatinae</taxon>
        <taxon>Ancylostoma</taxon>
    </lineage>
</organism>
<reference evidence="3" key="1">
    <citation type="journal article" date="2015" name="Nat. Genet.">
        <title>The genome and transcriptome of the zoonotic hookworm Ancylostoma ceylanicum identify infection-specific gene families.</title>
        <authorList>
            <person name="Schwarz E.M."/>
            <person name="Hu Y."/>
            <person name="Antoshechkin I."/>
            <person name="Miller M.M."/>
            <person name="Sternberg P.W."/>
            <person name="Aroian R.V."/>
        </authorList>
    </citation>
    <scope>NUCLEOTIDE SEQUENCE</scope>
    <source>
        <strain evidence="3">HY135</strain>
    </source>
</reference>
<protein>
    <submittedName>
        <fullName evidence="2">Uncharacterized protein</fullName>
    </submittedName>
</protein>
<keyword evidence="3" id="KW-1185">Reference proteome</keyword>
<accession>A0A016T2L9</accession>
<proteinExistence type="predicted"/>
<comment type="caution">
    <text evidence="2">The sequence shown here is derived from an EMBL/GenBank/DDBJ whole genome shotgun (WGS) entry which is preliminary data.</text>
</comment>
<feature type="region of interest" description="Disordered" evidence="1">
    <location>
        <begin position="11"/>
        <end position="42"/>
    </location>
</feature>
<name>A0A016T2L9_9BILA</name>
<sequence length="101" mass="11296">MVEKASFVNFCSTNSSSSGKRVAENLPGNVHESHYRAGPRRGHSTCLLQGRDTEKTLAAVPALVYDRLEFSMYGRIVCRSDQVQRVRSSSIHYQLSFGSDR</sequence>
<evidence type="ECO:0000313" key="3">
    <source>
        <dbReference type="Proteomes" id="UP000024635"/>
    </source>
</evidence>
<evidence type="ECO:0000313" key="2">
    <source>
        <dbReference type="EMBL" id="EYB96866.1"/>
    </source>
</evidence>
<dbReference type="EMBL" id="JARK01001482">
    <property type="protein sequence ID" value="EYB96866.1"/>
    <property type="molecule type" value="Genomic_DNA"/>
</dbReference>
<gene>
    <name evidence="2" type="primary">Acey_s0146.g2546</name>
    <name evidence="2" type="ORF">Y032_0146g2546</name>
</gene>
<dbReference type="AlphaFoldDB" id="A0A016T2L9"/>
<evidence type="ECO:0000256" key="1">
    <source>
        <dbReference type="SAM" id="MobiDB-lite"/>
    </source>
</evidence>
<dbReference type="Proteomes" id="UP000024635">
    <property type="component" value="Unassembled WGS sequence"/>
</dbReference>